<dbReference type="InParanoid" id="B7QLN8"/>
<feature type="region of interest" description="Disordered" evidence="1">
    <location>
        <begin position="50"/>
        <end position="73"/>
    </location>
</feature>
<feature type="compositionally biased region" description="Polar residues" evidence="1">
    <location>
        <begin position="53"/>
        <end position="73"/>
    </location>
</feature>
<gene>
    <name evidence="3" type="ORF">IscW_ISCW023471</name>
</gene>
<reference evidence="3 5" key="1">
    <citation type="submission" date="2008-03" db="EMBL/GenBank/DDBJ databases">
        <title>Annotation of Ixodes scapularis.</title>
        <authorList>
            <consortium name="Ixodes scapularis Genome Project Consortium"/>
            <person name="Caler E."/>
            <person name="Hannick L.I."/>
            <person name="Bidwell S."/>
            <person name="Joardar V."/>
            <person name="Thiagarajan M."/>
            <person name="Amedeo P."/>
            <person name="Galinsky K.J."/>
            <person name="Schobel S."/>
            <person name="Inman J."/>
            <person name="Hostetler J."/>
            <person name="Miller J."/>
            <person name="Hammond M."/>
            <person name="Megy K."/>
            <person name="Lawson D."/>
            <person name="Kodira C."/>
            <person name="Sutton G."/>
            <person name="Meyer J."/>
            <person name="Hill C.A."/>
            <person name="Birren B."/>
            <person name="Nene V."/>
            <person name="Collins F."/>
            <person name="Alarcon-Chaidez F."/>
            <person name="Wikel S."/>
            <person name="Strausberg R."/>
        </authorList>
    </citation>
    <scope>NUCLEOTIDE SEQUENCE [LARGE SCALE GENOMIC DNA]</scope>
    <source>
        <strain evidence="5">Wikel</strain>
        <strain evidence="3">Wikel colony</strain>
    </source>
</reference>
<organism>
    <name type="scientific">Ixodes scapularis</name>
    <name type="common">Black-legged tick</name>
    <name type="synonym">Deer tick</name>
    <dbReference type="NCBI Taxonomy" id="6945"/>
    <lineage>
        <taxon>Eukaryota</taxon>
        <taxon>Metazoa</taxon>
        <taxon>Ecdysozoa</taxon>
        <taxon>Arthropoda</taxon>
        <taxon>Chelicerata</taxon>
        <taxon>Arachnida</taxon>
        <taxon>Acari</taxon>
        <taxon>Parasitiformes</taxon>
        <taxon>Ixodida</taxon>
        <taxon>Ixodoidea</taxon>
        <taxon>Ixodidae</taxon>
        <taxon>Ixodinae</taxon>
        <taxon>Ixodes</taxon>
    </lineage>
</organism>
<accession>B7QLN8</accession>
<protein>
    <recommendedName>
        <fullName evidence="6">Secreted protein</fullName>
    </recommendedName>
</protein>
<sequence>MMLQLQLHRGLVLSVPLYALPLLGLSTTQMNNLEATQRIALRICLGVTRDPWVSSSTPKTRLSSVQTPQRMKS</sequence>
<dbReference type="EMBL" id="ABJB010187343">
    <property type="status" value="NOT_ANNOTATED_CDS"/>
    <property type="molecule type" value="Genomic_DNA"/>
</dbReference>
<evidence type="ECO:0000313" key="5">
    <source>
        <dbReference type="Proteomes" id="UP000001555"/>
    </source>
</evidence>
<evidence type="ECO:0000256" key="1">
    <source>
        <dbReference type="SAM" id="MobiDB-lite"/>
    </source>
</evidence>
<dbReference type="AlphaFoldDB" id="B7QLN8"/>
<dbReference type="EMBL" id="ABJB010328475">
    <property type="status" value="NOT_ANNOTATED_CDS"/>
    <property type="molecule type" value="Genomic_DNA"/>
</dbReference>
<dbReference type="VEuPathDB" id="VectorBase:ISCI023471"/>
<feature type="signal peptide" evidence="2">
    <location>
        <begin position="1"/>
        <end position="19"/>
    </location>
</feature>
<evidence type="ECO:0000313" key="3">
    <source>
        <dbReference type="EMBL" id="EEC19760.1"/>
    </source>
</evidence>
<evidence type="ECO:0000313" key="4">
    <source>
        <dbReference type="EnsemblMetazoa" id="ISCW023471-PA"/>
    </source>
</evidence>
<dbReference type="Proteomes" id="UP000001555">
    <property type="component" value="Unassembled WGS sequence"/>
</dbReference>
<name>B7QLN8_IXOSC</name>
<reference evidence="4" key="2">
    <citation type="submission" date="2020-05" db="UniProtKB">
        <authorList>
            <consortium name="EnsemblMetazoa"/>
        </authorList>
    </citation>
    <scope>IDENTIFICATION</scope>
    <source>
        <strain evidence="4">wikel</strain>
    </source>
</reference>
<keyword evidence="2" id="KW-0732">Signal</keyword>
<dbReference type="PaxDb" id="6945-B7QLN8"/>
<evidence type="ECO:0008006" key="6">
    <source>
        <dbReference type="Google" id="ProtNLM"/>
    </source>
</evidence>
<dbReference type="EMBL" id="DS967025">
    <property type="protein sequence ID" value="EEC19760.1"/>
    <property type="molecule type" value="Genomic_DNA"/>
</dbReference>
<dbReference type="EnsemblMetazoa" id="ISCW023471-RA">
    <property type="protein sequence ID" value="ISCW023471-PA"/>
    <property type="gene ID" value="ISCW023471"/>
</dbReference>
<dbReference type="HOGENOM" id="CLU_2707560_0_0_1"/>
<proteinExistence type="predicted"/>
<dbReference type="VEuPathDB" id="VectorBase:ISCW023471"/>
<feature type="chain" id="PRO_5014568413" description="Secreted protein" evidence="2">
    <location>
        <begin position="20"/>
        <end position="73"/>
    </location>
</feature>
<evidence type="ECO:0000256" key="2">
    <source>
        <dbReference type="SAM" id="SignalP"/>
    </source>
</evidence>
<keyword evidence="5" id="KW-1185">Reference proteome</keyword>